<organism evidence="3 4">
    <name type="scientific">Thiogranum longum</name>
    <dbReference type="NCBI Taxonomy" id="1537524"/>
    <lineage>
        <taxon>Bacteria</taxon>
        <taxon>Pseudomonadati</taxon>
        <taxon>Pseudomonadota</taxon>
        <taxon>Gammaproteobacteria</taxon>
        <taxon>Chromatiales</taxon>
        <taxon>Ectothiorhodospiraceae</taxon>
        <taxon>Thiogranum</taxon>
    </lineage>
</organism>
<keyword evidence="4" id="KW-1185">Reference proteome</keyword>
<dbReference type="RefSeq" id="WP_132972568.1">
    <property type="nucleotide sequence ID" value="NZ_SMFX01000001.1"/>
</dbReference>
<evidence type="ECO:0000313" key="4">
    <source>
        <dbReference type="Proteomes" id="UP000295707"/>
    </source>
</evidence>
<name>A0A4R1HMY1_9GAMM</name>
<dbReference type="EMBL" id="SMFX01000001">
    <property type="protein sequence ID" value="TCK18612.1"/>
    <property type="molecule type" value="Genomic_DNA"/>
</dbReference>
<dbReference type="Proteomes" id="UP000295707">
    <property type="component" value="Unassembled WGS sequence"/>
</dbReference>
<reference evidence="3 4" key="1">
    <citation type="submission" date="2019-03" db="EMBL/GenBank/DDBJ databases">
        <title>Genomic Encyclopedia of Type Strains, Phase IV (KMG-IV): sequencing the most valuable type-strain genomes for metagenomic binning, comparative biology and taxonomic classification.</title>
        <authorList>
            <person name="Goeker M."/>
        </authorList>
    </citation>
    <scope>NUCLEOTIDE SEQUENCE [LARGE SCALE GENOMIC DNA]</scope>
    <source>
        <strain evidence="3 4">DSM 19610</strain>
    </source>
</reference>
<evidence type="ECO:0000256" key="2">
    <source>
        <dbReference type="SAM" id="SignalP"/>
    </source>
</evidence>
<comment type="caution">
    <text evidence="3">The sequence shown here is derived from an EMBL/GenBank/DDBJ whole genome shotgun (WGS) entry which is preliminary data.</text>
</comment>
<gene>
    <name evidence="3" type="ORF">DFR30_1891</name>
</gene>
<evidence type="ECO:0000256" key="1">
    <source>
        <dbReference type="SAM" id="MobiDB-lite"/>
    </source>
</evidence>
<proteinExistence type="predicted"/>
<protein>
    <submittedName>
        <fullName evidence="3">Uncharacterized protein</fullName>
    </submittedName>
</protein>
<feature type="chain" id="PRO_5020347102" evidence="2">
    <location>
        <begin position="26"/>
        <end position="556"/>
    </location>
</feature>
<feature type="signal peptide" evidence="2">
    <location>
        <begin position="1"/>
        <end position="25"/>
    </location>
</feature>
<dbReference type="SUPFAM" id="SSF101898">
    <property type="entry name" value="NHL repeat"/>
    <property type="match status" value="1"/>
</dbReference>
<dbReference type="AlphaFoldDB" id="A0A4R1HMY1"/>
<feature type="region of interest" description="Disordered" evidence="1">
    <location>
        <begin position="283"/>
        <end position="305"/>
    </location>
</feature>
<evidence type="ECO:0000313" key="3">
    <source>
        <dbReference type="EMBL" id="TCK18612.1"/>
    </source>
</evidence>
<keyword evidence="2" id="KW-0732">Signal</keyword>
<accession>A0A4R1HMY1</accession>
<sequence>MKTINPLTSLAYGLGLAMLAGSAIAHDPASEPGTPVCTESNLMAADAQNAPFSNAPGPGRVLEMNITTGERGITVNVPFSADNIGTPICDNGGVDCPGPWKPTGVLSGGEDGHALITSAAQHAITVFHRDGTPIKTGPTLPTSPSPDGGGYGFVPRLLGSGYMPNGNVAQTVCDANFFNAPNSDSVSPNGNTHASGNASNLFFPPVFSTPERGANGRVLVYDQVTLEVVDEYSKPTEGPYANDPRWNCPAGVLFTSEGLFVSMFHGDAVFVIDWKDGIDKASRGVGSNGKGSNGDSDSDGDDTFKLGKKKNQAKIIRVIDLSNDGTTATGGALNYDDAPNFDSPNRRDNLRAIRMSEDGTLWGTRRSRSAPCAEGDACNPGVFRQHIFASAPGAGHRTGSLALDPGVNVIAGTTINRMSGPGCEFVQAEVIANGGTLTGDECDVETLYFGASAANPGCDPNGDGINGPGHPANQCFKPGGSILEYRMDAAHLDGATGSCTGDPADGYGPGEGNEGCAMPIAQFDFVSDGATSGLPAGTVETIDPRMVMTIHEAFTQ</sequence>